<evidence type="ECO:0000313" key="20">
    <source>
        <dbReference type="EMBL" id="PJL25800.1"/>
    </source>
</evidence>
<accession>A0A2J0U8Z3</accession>
<dbReference type="InterPro" id="IPR039426">
    <property type="entry name" value="TonB-dep_rcpt-like"/>
</dbReference>
<evidence type="ECO:0000256" key="3">
    <source>
        <dbReference type="ARBA" id="ARBA00022448"/>
    </source>
</evidence>
<dbReference type="InterPro" id="IPR037066">
    <property type="entry name" value="Plug_dom_sf"/>
</dbReference>
<organism evidence="20 21">
    <name type="scientific">Stenotrophomonas maltophilia</name>
    <name type="common">Pseudomonas maltophilia</name>
    <name type="synonym">Xanthomonas maltophilia</name>
    <dbReference type="NCBI Taxonomy" id="40324"/>
    <lineage>
        <taxon>Bacteria</taxon>
        <taxon>Pseudomonadati</taxon>
        <taxon>Pseudomonadota</taxon>
        <taxon>Gammaproteobacteria</taxon>
        <taxon>Lysobacterales</taxon>
        <taxon>Lysobacteraceae</taxon>
        <taxon>Stenotrophomonas</taxon>
        <taxon>Stenotrophomonas maltophilia group</taxon>
    </lineage>
</organism>
<dbReference type="Proteomes" id="UP000230167">
    <property type="component" value="Unassembled WGS sequence"/>
</dbReference>
<dbReference type="Pfam" id="PF00593">
    <property type="entry name" value="TonB_dep_Rec_b-barrel"/>
    <property type="match status" value="1"/>
</dbReference>
<dbReference type="GO" id="GO:0015344">
    <property type="term" value="F:siderophore uptake transmembrane transporter activity"/>
    <property type="evidence" value="ECO:0007669"/>
    <property type="project" value="TreeGrafter"/>
</dbReference>
<comment type="subcellular location">
    <subcellularLocation>
        <location evidence="1 14">Cell outer membrane</location>
        <topology evidence="1 14">Multi-pass membrane protein</topology>
    </subcellularLocation>
</comment>
<keyword evidence="5" id="KW-0410">Iron transport</keyword>
<feature type="compositionally biased region" description="Polar residues" evidence="16">
    <location>
        <begin position="50"/>
        <end position="67"/>
    </location>
</feature>
<evidence type="ECO:0000256" key="8">
    <source>
        <dbReference type="ARBA" id="ARBA00023004"/>
    </source>
</evidence>
<keyword evidence="12 20" id="KW-0675">Receptor</keyword>
<evidence type="ECO:0000256" key="12">
    <source>
        <dbReference type="ARBA" id="ARBA00023170"/>
    </source>
</evidence>
<keyword evidence="4 14" id="KW-1134">Transmembrane beta strand</keyword>
<dbReference type="InterPro" id="IPR010105">
    <property type="entry name" value="TonB_sidphr_rcpt"/>
</dbReference>
<evidence type="ECO:0000256" key="2">
    <source>
        <dbReference type="ARBA" id="ARBA00009810"/>
    </source>
</evidence>
<dbReference type="PANTHER" id="PTHR32552:SF74">
    <property type="entry name" value="HYDROXAMATE SIDEROPHORE RECEPTOR FHUE"/>
    <property type="match status" value="1"/>
</dbReference>
<dbReference type="PANTHER" id="PTHR32552">
    <property type="entry name" value="FERRICHROME IRON RECEPTOR-RELATED"/>
    <property type="match status" value="1"/>
</dbReference>
<dbReference type="Pfam" id="PF07715">
    <property type="entry name" value="Plug"/>
    <property type="match status" value="1"/>
</dbReference>
<evidence type="ECO:0000256" key="16">
    <source>
        <dbReference type="SAM" id="MobiDB-lite"/>
    </source>
</evidence>
<dbReference type="Gene3D" id="2.40.170.20">
    <property type="entry name" value="TonB-dependent receptor, beta-barrel domain"/>
    <property type="match status" value="1"/>
</dbReference>
<protein>
    <submittedName>
        <fullName evidence="20">TonB-dependent siderophore receptor</fullName>
    </submittedName>
</protein>
<comment type="caution">
    <text evidence="20">The sequence shown here is derived from an EMBL/GenBank/DDBJ whole genome shotgun (WGS) entry which is preliminary data.</text>
</comment>
<dbReference type="EMBL" id="NEQV01000005">
    <property type="protein sequence ID" value="PJL25800.1"/>
    <property type="molecule type" value="Genomic_DNA"/>
</dbReference>
<evidence type="ECO:0000259" key="19">
    <source>
        <dbReference type="Pfam" id="PF07715"/>
    </source>
</evidence>
<feature type="domain" description="TonB-dependent receptor-like beta-barrel" evidence="18">
    <location>
        <begin position="260"/>
        <end position="692"/>
    </location>
</feature>
<dbReference type="GO" id="GO:0015891">
    <property type="term" value="P:siderophore transport"/>
    <property type="evidence" value="ECO:0007669"/>
    <property type="project" value="InterPro"/>
</dbReference>
<reference evidence="20 21" key="1">
    <citation type="journal article" date="2017" name="Front. Microbiol.">
        <title>Double-Face Meets the Bacterial World: The Opportunistic Pathogen Stenotrophomonas maltophilia.</title>
        <authorList>
            <person name="Lira F."/>
            <person name="Berg G."/>
            <person name="Martinez J.L."/>
        </authorList>
    </citation>
    <scope>NUCLEOTIDE SEQUENCE [LARGE SCALE GENOMIC DNA]</scope>
    <source>
        <strain evidence="20 21">EA1</strain>
    </source>
</reference>
<proteinExistence type="inferred from homology"/>
<evidence type="ECO:0000256" key="7">
    <source>
        <dbReference type="ARBA" id="ARBA00022729"/>
    </source>
</evidence>
<evidence type="ECO:0000256" key="15">
    <source>
        <dbReference type="RuleBase" id="RU003357"/>
    </source>
</evidence>
<comment type="similarity">
    <text evidence="2 14 15">Belongs to the TonB-dependent receptor family.</text>
</comment>
<evidence type="ECO:0000313" key="21">
    <source>
        <dbReference type="Proteomes" id="UP000230167"/>
    </source>
</evidence>
<dbReference type="InterPro" id="IPR012910">
    <property type="entry name" value="Plug_dom"/>
</dbReference>
<keyword evidence="13 14" id="KW-0998">Cell outer membrane</keyword>
<dbReference type="Gene3D" id="2.170.130.10">
    <property type="entry name" value="TonB-dependent receptor, plug domain"/>
    <property type="match status" value="1"/>
</dbReference>
<dbReference type="OrthoDB" id="8663017at2"/>
<evidence type="ECO:0000256" key="5">
    <source>
        <dbReference type="ARBA" id="ARBA00022496"/>
    </source>
</evidence>
<dbReference type="GO" id="GO:0038023">
    <property type="term" value="F:signaling receptor activity"/>
    <property type="evidence" value="ECO:0007669"/>
    <property type="project" value="InterPro"/>
</dbReference>
<keyword evidence="10 15" id="KW-0798">TonB box</keyword>
<evidence type="ECO:0000256" key="9">
    <source>
        <dbReference type="ARBA" id="ARBA00023065"/>
    </source>
</evidence>
<dbReference type="InterPro" id="IPR000531">
    <property type="entry name" value="Beta-barrel_TonB"/>
</dbReference>
<dbReference type="NCBIfam" id="TIGR01783">
    <property type="entry name" value="TonB-siderophor"/>
    <property type="match status" value="1"/>
</dbReference>
<dbReference type="PROSITE" id="PS52016">
    <property type="entry name" value="TONB_DEPENDENT_REC_3"/>
    <property type="match status" value="1"/>
</dbReference>
<evidence type="ECO:0000256" key="14">
    <source>
        <dbReference type="PROSITE-ProRule" id="PRU01360"/>
    </source>
</evidence>
<dbReference type="AlphaFoldDB" id="A0A2J0U8Z3"/>
<name>A0A2J0U8Z3_STEMA</name>
<keyword evidence="6 14" id="KW-0812">Transmembrane</keyword>
<keyword evidence="3 14" id="KW-0813">Transport</keyword>
<gene>
    <name evidence="20" type="ORF">B9Y64_14810</name>
</gene>
<dbReference type="FunFam" id="2.170.130.10:FF:000010">
    <property type="entry name" value="Ferripyoverdine receptor"/>
    <property type="match status" value="1"/>
</dbReference>
<dbReference type="GO" id="GO:0009279">
    <property type="term" value="C:cell outer membrane"/>
    <property type="evidence" value="ECO:0007669"/>
    <property type="project" value="UniProtKB-SubCell"/>
</dbReference>
<evidence type="ECO:0000259" key="18">
    <source>
        <dbReference type="Pfam" id="PF00593"/>
    </source>
</evidence>
<evidence type="ECO:0000256" key="17">
    <source>
        <dbReference type="SAM" id="SignalP"/>
    </source>
</evidence>
<feature type="signal peptide" evidence="17">
    <location>
        <begin position="1"/>
        <end position="26"/>
    </location>
</feature>
<keyword evidence="7 17" id="KW-0732">Signal</keyword>
<feature type="domain" description="TonB-dependent receptor plug" evidence="19">
    <location>
        <begin position="73"/>
        <end position="172"/>
    </location>
</feature>
<evidence type="ECO:0000256" key="10">
    <source>
        <dbReference type="ARBA" id="ARBA00023077"/>
    </source>
</evidence>
<feature type="region of interest" description="Disordered" evidence="16">
    <location>
        <begin position="45"/>
        <end position="67"/>
    </location>
</feature>
<keyword evidence="9" id="KW-0406">Ion transport</keyword>
<evidence type="ECO:0000256" key="6">
    <source>
        <dbReference type="ARBA" id="ARBA00022692"/>
    </source>
</evidence>
<dbReference type="CDD" id="cd01347">
    <property type="entry name" value="ligand_gated_channel"/>
    <property type="match status" value="1"/>
</dbReference>
<keyword evidence="8" id="KW-0408">Iron</keyword>
<keyword evidence="11 14" id="KW-0472">Membrane</keyword>
<evidence type="ECO:0000256" key="11">
    <source>
        <dbReference type="ARBA" id="ARBA00023136"/>
    </source>
</evidence>
<feature type="chain" id="PRO_5014331880" evidence="17">
    <location>
        <begin position="27"/>
        <end position="723"/>
    </location>
</feature>
<evidence type="ECO:0000256" key="1">
    <source>
        <dbReference type="ARBA" id="ARBA00004571"/>
    </source>
</evidence>
<sequence>MPACSRPRALATAIGTTLALFNAAHAAERLPSATTSQLPTVQVTADLDGSTETSRSYTTDSMGTATGLSLTSRQTPQSVSVITRQQIEDRGLLSTADALATAPGISVTRSDANRYSFSARGFDIDNYQFDGVVMPVLSPWNFGENNLDMVVYDRIEIVRGANGLMTGAGNPSAAVNYVRKRPMSDFAASGGISLGSWDARRAWVDVSSPLSREGRVRGRVVAAQAEGDSYTAGLDSTAKTLYGVVSVDLGEDTGLIAGLSYQGNDNHGFGSGFALFSADGTRTRFDRSVSATAPWARMTTDTRNGFFDFNHRFGNDWQARVSYSRSHTDMEMKHLYRGGYPDPVTGAMPGGNSFTHYDGPVRREAISASLAGPFQLFGRQHTASVGWSRSRDEIALGQYRALAPLPPLASYLDWHGPGTPEPVWASSKTQADDLDNHQSGAYAVARLSLADPLHVIVGGRLSHWETDQVYFGSKRKYRYRNEFVPYAGVVWDLNGYSSVYASYTGIFKPQNNRDESGQILDPVSGRSYELGLKGSWLQERLNASAALFRTQQDNLAEATGGLVEGSTLAAYRAVKGATVDGLELELAGEPLPGWSLGTSFTTFIAQDAQGRAINTAKPRSLFKLFTTWRLPGTWDRLTIGGGVDWQNRMYQTATAPGNRRVPVQQSGYALVNLMARYQFSSHVSAAVNINNLFDRHYYSQIGFYNQGWYGAPRNVMFTVKVGY</sequence>
<dbReference type="SUPFAM" id="SSF56935">
    <property type="entry name" value="Porins"/>
    <property type="match status" value="1"/>
</dbReference>
<evidence type="ECO:0000256" key="13">
    <source>
        <dbReference type="ARBA" id="ARBA00023237"/>
    </source>
</evidence>
<dbReference type="InterPro" id="IPR036942">
    <property type="entry name" value="Beta-barrel_TonB_sf"/>
</dbReference>
<evidence type="ECO:0000256" key="4">
    <source>
        <dbReference type="ARBA" id="ARBA00022452"/>
    </source>
</evidence>
<dbReference type="RefSeq" id="WP_100441384.1">
    <property type="nucleotide sequence ID" value="NZ_CBCPIZ010000018.1"/>
</dbReference>